<feature type="compositionally biased region" description="Pro residues" evidence="1">
    <location>
        <begin position="112"/>
        <end position="122"/>
    </location>
</feature>
<reference evidence="3 4" key="1">
    <citation type="submission" date="2024-06" db="EMBL/GenBank/DDBJ databases">
        <title>A chromosome level genome sequence of Diviner's sage (Salvia divinorum).</title>
        <authorList>
            <person name="Ford S.A."/>
            <person name="Ro D.-K."/>
            <person name="Ness R.W."/>
            <person name="Phillips M.A."/>
        </authorList>
    </citation>
    <scope>NUCLEOTIDE SEQUENCE [LARGE SCALE GENOMIC DNA]</scope>
    <source>
        <strain evidence="3">SAF-2024a</strain>
        <tissue evidence="3">Leaf</tissue>
    </source>
</reference>
<evidence type="ECO:0000313" key="3">
    <source>
        <dbReference type="EMBL" id="KAL1534372.1"/>
    </source>
</evidence>
<feature type="chain" id="PRO_5044779562" evidence="2">
    <location>
        <begin position="22"/>
        <end position="122"/>
    </location>
</feature>
<gene>
    <name evidence="3" type="ORF">AAHA92_30556</name>
</gene>
<keyword evidence="4" id="KW-1185">Reference proteome</keyword>
<name>A0ABD1FRA2_SALDI</name>
<keyword evidence="2" id="KW-0732">Signal</keyword>
<accession>A0ABD1FRA2</accession>
<dbReference type="AlphaFoldDB" id="A0ABD1FRA2"/>
<sequence>MSSTKFLISIILVALAAQASAAGNRRLLNIPGFQFPPYMSIPTPVMLPPFLPSPTNDNPVPVVFPTTPPSPTNNQVPVVFPTTPPSPTNNPVPVVFPTTPPSNPTLPNVPTILPPPSVITNP</sequence>
<comment type="caution">
    <text evidence="3">The sequence shown here is derived from an EMBL/GenBank/DDBJ whole genome shotgun (WGS) entry which is preliminary data.</text>
</comment>
<feature type="compositionally biased region" description="Low complexity" evidence="1">
    <location>
        <begin position="72"/>
        <end position="81"/>
    </location>
</feature>
<evidence type="ECO:0000256" key="2">
    <source>
        <dbReference type="SAM" id="SignalP"/>
    </source>
</evidence>
<dbReference type="Proteomes" id="UP001567538">
    <property type="component" value="Unassembled WGS sequence"/>
</dbReference>
<organism evidence="3 4">
    <name type="scientific">Salvia divinorum</name>
    <name type="common">Maria pastora</name>
    <name type="synonym">Diviner's sage</name>
    <dbReference type="NCBI Taxonomy" id="28513"/>
    <lineage>
        <taxon>Eukaryota</taxon>
        <taxon>Viridiplantae</taxon>
        <taxon>Streptophyta</taxon>
        <taxon>Embryophyta</taxon>
        <taxon>Tracheophyta</taxon>
        <taxon>Spermatophyta</taxon>
        <taxon>Magnoliopsida</taxon>
        <taxon>eudicotyledons</taxon>
        <taxon>Gunneridae</taxon>
        <taxon>Pentapetalae</taxon>
        <taxon>asterids</taxon>
        <taxon>lamiids</taxon>
        <taxon>Lamiales</taxon>
        <taxon>Lamiaceae</taxon>
        <taxon>Nepetoideae</taxon>
        <taxon>Mentheae</taxon>
        <taxon>Salviinae</taxon>
        <taxon>Salvia</taxon>
        <taxon>Salvia subgen. Calosphace</taxon>
    </lineage>
</organism>
<dbReference type="EMBL" id="JBEAFC010000012">
    <property type="protein sequence ID" value="KAL1534372.1"/>
    <property type="molecule type" value="Genomic_DNA"/>
</dbReference>
<proteinExistence type="predicted"/>
<evidence type="ECO:0000256" key="1">
    <source>
        <dbReference type="SAM" id="MobiDB-lite"/>
    </source>
</evidence>
<protein>
    <submittedName>
        <fullName evidence="3">36.4 kDa proline-rich protein-like</fullName>
    </submittedName>
</protein>
<feature type="signal peptide" evidence="2">
    <location>
        <begin position="1"/>
        <end position="21"/>
    </location>
</feature>
<feature type="region of interest" description="Disordered" evidence="1">
    <location>
        <begin position="61"/>
        <end position="122"/>
    </location>
</feature>
<evidence type="ECO:0000313" key="4">
    <source>
        <dbReference type="Proteomes" id="UP001567538"/>
    </source>
</evidence>